<reference evidence="1" key="1">
    <citation type="journal article" date="2023" name="G3 (Bethesda)">
        <title>A reference genome for the long-term kleptoplast-retaining sea slug Elysia crispata morphotype clarki.</title>
        <authorList>
            <person name="Eastman K.E."/>
            <person name="Pendleton A.L."/>
            <person name="Shaikh M.A."/>
            <person name="Suttiyut T."/>
            <person name="Ogas R."/>
            <person name="Tomko P."/>
            <person name="Gavelis G."/>
            <person name="Widhalm J.R."/>
            <person name="Wisecaver J.H."/>
        </authorList>
    </citation>
    <scope>NUCLEOTIDE SEQUENCE</scope>
    <source>
        <strain evidence="1">ECLA1</strain>
    </source>
</reference>
<keyword evidence="2" id="KW-1185">Reference proteome</keyword>
<accession>A0AAE1CLY3</accession>
<gene>
    <name evidence="1" type="ORF">RRG08_028801</name>
</gene>
<dbReference type="AlphaFoldDB" id="A0AAE1CLY3"/>
<protein>
    <submittedName>
        <fullName evidence="1">Uncharacterized protein</fullName>
    </submittedName>
</protein>
<dbReference type="Proteomes" id="UP001283361">
    <property type="component" value="Unassembled WGS sequence"/>
</dbReference>
<name>A0AAE1CLY3_9GAST</name>
<organism evidence="1 2">
    <name type="scientific">Elysia crispata</name>
    <name type="common">lettuce slug</name>
    <dbReference type="NCBI Taxonomy" id="231223"/>
    <lineage>
        <taxon>Eukaryota</taxon>
        <taxon>Metazoa</taxon>
        <taxon>Spiralia</taxon>
        <taxon>Lophotrochozoa</taxon>
        <taxon>Mollusca</taxon>
        <taxon>Gastropoda</taxon>
        <taxon>Heterobranchia</taxon>
        <taxon>Euthyneura</taxon>
        <taxon>Panpulmonata</taxon>
        <taxon>Sacoglossa</taxon>
        <taxon>Placobranchoidea</taxon>
        <taxon>Plakobranchidae</taxon>
        <taxon>Elysia</taxon>
    </lineage>
</organism>
<comment type="caution">
    <text evidence="1">The sequence shown here is derived from an EMBL/GenBank/DDBJ whole genome shotgun (WGS) entry which is preliminary data.</text>
</comment>
<evidence type="ECO:0000313" key="2">
    <source>
        <dbReference type="Proteomes" id="UP001283361"/>
    </source>
</evidence>
<sequence>MVILRKLSPRIGDFALWKIDQGTSLIGIVMVKTINFSPNDGKRIALHYEQAFVTSTASLQSSLGISSVLSELLANEEKL</sequence>
<evidence type="ECO:0000313" key="1">
    <source>
        <dbReference type="EMBL" id="KAK3709767.1"/>
    </source>
</evidence>
<proteinExistence type="predicted"/>
<dbReference type="EMBL" id="JAWDGP010007653">
    <property type="protein sequence ID" value="KAK3709767.1"/>
    <property type="molecule type" value="Genomic_DNA"/>
</dbReference>